<dbReference type="GO" id="GO:0004497">
    <property type="term" value="F:monooxygenase activity"/>
    <property type="evidence" value="ECO:0007669"/>
    <property type="project" value="UniProtKB-KW"/>
</dbReference>
<feature type="domain" description="FAD-binding FR-type" evidence="1">
    <location>
        <begin position="1"/>
        <end position="101"/>
    </location>
</feature>
<name>A0A645B7A1_9ZZZZ</name>
<evidence type="ECO:0000313" key="2">
    <source>
        <dbReference type="EMBL" id="MPM61277.1"/>
    </source>
</evidence>
<dbReference type="PANTHER" id="PTHR47354:SF5">
    <property type="entry name" value="PROTEIN RFBI"/>
    <property type="match status" value="1"/>
</dbReference>
<dbReference type="Gene3D" id="2.40.30.10">
    <property type="entry name" value="Translation factors"/>
    <property type="match status" value="1"/>
</dbReference>
<proteinExistence type="predicted"/>
<gene>
    <name evidence="2" type="primary">prmB_1</name>
    <name evidence="2" type="ORF">SDC9_108135</name>
</gene>
<reference evidence="2" key="1">
    <citation type="submission" date="2019-08" db="EMBL/GenBank/DDBJ databases">
        <authorList>
            <person name="Kucharzyk K."/>
            <person name="Murdoch R.W."/>
            <person name="Higgins S."/>
            <person name="Loffler F."/>
        </authorList>
    </citation>
    <scope>NUCLEOTIDE SEQUENCE</scope>
</reference>
<dbReference type="SUPFAM" id="SSF63380">
    <property type="entry name" value="Riboflavin synthase domain-like"/>
    <property type="match status" value="1"/>
</dbReference>
<dbReference type="PROSITE" id="PS51384">
    <property type="entry name" value="FAD_FR"/>
    <property type="match status" value="1"/>
</dbReference>
<dbReference type="Pfam" id="PF00175">
    <property type="entry name" value="NAD_binding_1"/>
    <property type="match status" value="1"/>
</dbReference>
<dbReference type="InterPro" id="IPR017938">
    <property type="entry name" value="Riboflavin_synthase-like_b-brl"/>
</dbReference>
<sequence>MEEIVKVLSTEHLTHDVIRLVLEKPAGINFVPGQATEVAINKPEWKTKRRPFTFTSLTDDDFLEFVIKTYPSHNGVTNELLSIKPGDELIIRHIFGAIKYKGEGIFIAGGAGITPFIAILKELEKKNEIGNNKFIFANKAKADIILEDKFNKLLGKNFINVLSEEMLPEYEHGYISAELIKNNTGISTKYYYLCGPKPMMKAVEEQLSTLGIKPEFIVKESF</sequence>
<keyword evidence="2" id="KW-0560">Oxidoreductase</keyword>
<keyword evidence="2" id="KW-0503">Monooxygenase</keyword>
<dbReference type="PANTHER" id="PTHR47354">
    <property type="entry name" value="NADH OXIDOREDUCTASE HCR"/>
    <property type="match status" value="1"/>
</dbReference>
<dbReference type="InterPro" id="IPR050415">
    <property type="entry name" value="MRET"/>
</dbReference>
<dbReference type="Pfam" id="PF08022">
    <property type="entry name" value="FAD_binding_8"/>
    <property type="match status" value="1"/>
</dbReference>
<protein>
    <submittedName>
        <fullName evidence="2">Propane 2-monooxygenase, reductase component</fullName>
        <ecNumber evidence="2">1.18.1.-</ecNumber>
    </submittedName>
</protein>
<dbReference type="SUPFAM" id="SSF52343">
    <property type="entry name" value="Ferredoxin reductase-like, C-terminal NADP-linked domain"/>
    <property type="match status" value="1"/>
</dbReference>
<evidence type="ECO:0000259" key="1">
    <source>
        <dbReference type="PROSITE" id="PS51384"/>
    </source>
</evidence>
<dbReference type="EMBL" id="VSSQ01018255">
    <property type="protein sequence ID" value="MPM61277.1"/>
    <property type="molecule type" value="Genomic_DNA"/>
</dbReference>
<dbReference type="InterPro" id="IPR001433">
    <property type="entry name" value="OxRdtase_FAD/NAD-bd"/>
</dbReference>
<dbReference type="AlphaFoldDB" id="A0A645B7A1"/>
<organism evidence="2">
    <name type="scientific">bioreactor metagenome</name>
    <dbReference type="NCBI Taxonomy" id="1076179"/>
    <lineage>
        <taxon>unclassified sequences</taxon>
        <taxon>metagenomes</taxon>
        <taxon>ecological metagenomes</taxon>
    </lineage>
</organism>
<dbReference type="Gene3D" id="3.40.50.80">
    <property type="entry name" value="Nucleotide-binding domain of ferredoxin-NADP reductase (FNR) module"/>
    <property type="match status" value="1"/>
</dbReference>
<dbReference type="InterPro" id="IPR013112">
    <property type="entry name" value="FAD-bd_8"/>
</dbReference>
<dbReference type="PRINTS" id="PR00410">
    <property type="entry name" value="PHEHYDRXLASE"/>
</dbReference>
<comment type="caution">
    <text evidence="2">The sequence shown here is derived from an EMBL/GenBank/DDBJ whole genome shotgun (WGS) entry which is preliminary data.</text>
</comment>
<dbReference type="EC" id="1.18.1.-" evidence="2"/>
<accession>A0A645B7A1</accession>
<dbReference type="InterPro" id="IPR017927">
    <property type="entry name" value="FAD-bd_FR_type"/>
</dbReference>
<dbReference type="InterPro" id="IPR039261">
    <property type="entry name" value="FNR_nucleotide-bd"/>
</dbReference>